<dbReference type="InterPro" id="IPR038381">
    <property type="entry name" value="HobA_sf"/>
</dbReference>
<dbReference type="Pfam" id="PF12163">
    <property type="entry name" value="HobA"/>
    <property type="match status" value="1"/>
</dbReference>
<protein>
    <submittedName>
        <fullName evidence="1">HobA family DNA replication regulator</fullName>
    </submittedName>
</protein>
<dbReference type="RefSeq" id="WP_295698549.1">
    <property type="nucleotide sequence ID" value="NZ_CP145316.1"/>
</dbReference>
<organism evidence="1 2">
    <name type="scientific">Helicobacter mastomyrinus</name>
    <dbReference type="NCBI Taxonomy" id="287948"/>
    <lineage>
        <taxon>Bacteria</taxon>
        <taxon>Pseudomonadati</taxon>
        <taxon>Campylobacterota</taxon>
        <taxon>Epsilonproteobacteria</taxon>
        <taxon>Campylobacterales</taxon>
        <taxon>Helicobacteraceae</taxon>
        <taxon>Helicobacter</taxon>
    </lineage>
</organism>
<evidence type="ECO:0000313" key="2">
    <source>
        <dbReference type="Proteomes" id="UP001434737"/>
    </source>
</evidence>
<gene>
    <name evidence="1" type="ORF">V3I05_08100</name>
</gene>
<dbReference type="Gene3D" id="3.40.50.11670">
    <property type="entry name" value="DNA replication regulator HobA"/>
    <property type="match status" value="1"/>
</dbReference>
<reference evidence="1 2" key="1">
    <citation type="submission" date="2024-02" db="EMBL/GenBank/DDBJ databases">
        <title>Genome and pathogenicity analysis of Helicobacter mastomyrinus isolated from mice.</title>
        <authorList>
            <person name="Zhu L."/>
        </authorList>
    </citation>
    <scope>NUCLEOTIDE SEQUENCE [LARGE SCALE GENOMIC DNA]</scope>
    <source>
        <strain evidence="1 2">Hm-17</strain>
    </source>
</reference>
<proteinExistence type="predicted"/>
<dbReference type="Proteomes" id="UP001434737">
    <property type="component" value="Chromosome"/>
</dbReference>
<keyword evidence="2" id="KW-1185">Reference proteome</keyword>
<sequence length="181" mass="21510">MQNINDWLLDTIREDEKKGVMCGWIEEKRFLFLRDMARVISHIMNGGSLIVLTDEARKWFGEYIIQHINQPHKGRPFFPIIQIKHLHDMIDSNAQGDVRGFKLISNMLDMMYANYRFWYIGKKNMRASFAKSYGDGWYWIFDENDMFSPTDEHLDYKLISLFKLFDRAILAAMLNKISLDI</sequence>
<evidence type="ECO:0000313" key="1">
    <source>
        <dbReference type="EMBL" id="XAM17642.1"/>
    </source>
</evidence>
<dbReference type="InterPro" id="IPR021011">
    <property type="entry name" value="HobA"/>
</dbReference>
<name>A0ABZ3F677_9HELI</name>
<dbReference type="EMBL" id="CP145316">
    <property type="protein sequence ID" value="XAM17642.1"/>
    <property type="molecule type" value="Genomic_DNA"/>
</dbReference>
<accession>A0ABZ3F677</accession>